<dbReference type="InterPro" id="IPR006369">
    <property type="entry name" value="Protohaem_IX_farnesylTrfase"/>
</dbReference>
<dbReference type="InterPro" id="IPR000537">
    <property type="entry name" value="UbiA_prenyltransferase"/>
</dbReference>
<comment type="subcellular location">
    <subcellularLocation>
        <location evidence="1 14">Cell membrane</location>
        <topology evidence="1 14">Multi-pass membrane protein</topology>
    </subcellularLocation>
</comment>
<dbReference type="EMBL" id="QDDL01000001">
    <property type="protein sequence ID" value="PVZ72430.1"/>
    <property type="molecule type" value="Genomic_DNA"/>
</dbReference>
<comment type="catalytic activity">
    <reaction evidence="13 14">
        <text>heme b + (2E,6E)-farnesyl diphosphate + H2O = Fe(II)-heme o + diphosphate</text>
        <dbReference type="Rhea" id="RHEA:28070"/>
        <dbReference type="ChEBI" id="CHEBI:15377"/>
        <dbReference type="ChEBI" id="CHEBI:33019"/>
        <dbReference type="ChEBI" id="CHEBI:60344"/>
        <dbReference type="ChEBI" id="CHEBI:60530"/>
        <dbReference type="ChEBI" id="CHEBI:175763"/>
        <dbReference type="EC" id="2.5.1.141"/>
    </reaction>
</comment>
<dbReference type="Proteomes" id="UP000244906">
    <property type="component" value="Unassembled WGS sequence"/>
</dbReference>
<comment type="caution">
    <text evidence="15">The sequence shown here is derived from an EMBL/GenBank/DDBJ whole genome shotgun (WGS) entry which is preliminary data.</text>
</comment>
<comment type="miscellaneous">
    <text evidence="14">Carbon 2 of the heme B porphyrin ring is defined according to the Fischer nomenclature.</text>
</comment>
<feature type="transmembrane region" description="Helical" evidence="14">
    <location>
        <begin position="299"/>
        <end position="316"/>
    </location>
</feature>
<dbReference type="OrthoDB" id="9814417at2"/>
<dbReference type="InterPro" id="IPR030470">
    <property type="entry name" value="UbiA_prenylTrfase_CS"/>
</dbReference>
<feature type="transmembrane region" description="Helical" evidence="14">
    <location>
        <begin position="47"/>
        <end position="63"/>
    </location>
</feature>
<evidence type="ECO:0000256" key="6">
    <source>
        <dbReference type="ARBA" id="ARBA00022692"/>
    </source>
</evidence>
<dbReference type="AlphaFoldDB" id="A0A2V1H382"/>
<evidence type="ECO:0000256" key="7">
    <source>
        <dbReference type="ARBA" id="ARBA00022989"/>
    </source>
</evidence>
<evidence type="ECO:0000313" key="15">
    <source>
        <dbReference type="EMBL" id="PVZ72430.1"/>
    </source>
</evidence>
<evidence type="ECO:0000256" key="5">
    <source>
        <dbReference type="ARBA" id="ARBA00022679"/>
    </source>
</evidence>
<feature type="transmembrane region" description="Helical" evidence="14">
    <location>
        <begin position="113"/>
        <end position="134"/>
    </location>
</feature>
<dbReference type="GO" id="GO:0008495">
    <property type="term" value="F:protoheme IX farnesyltransferase activity"/>
    <property type="evidence" value="ECO:0007669"/>
    <property type="project" value="UniProtKB-UniRule"/>
</dbReference>
<accession>A0A2V1H382</accession>
<gene>
    <name evidence="14" type="primary">cyoE</name>
    <name evidence="15" type="ORF">DC094_05345</name>
</gene>
<dbReference type="GO" id="GO:0048034">
    <property type="term" value="P:heme O biosynthetic process"/>
    <property type="evidence" value="ECO:0007669"/>
    <property type="project" value="UniProtKB-UniRule"/>
</dbReference>
<protein>
    <recommendedName>
        <fullName evidence="11 14">Protoheme IX farnesyltransferase</fullName>
        <ecNumber evidence="3 14">2.5.1.141</ecNumber>
    </recommendedName>
    <alternativeName>
        <fullName evidence="12 14">Heme B farnesyltransferase</fullName>
    </alternativeName>
    <alternativeName>
        <fullName evidence="10 14">Heme O synthase</fullName>
    </alternativeName>
</protein>
<dbReference type="PANTHER" id="PTHR43448">
    <property type="entry name" value="PROTOHEME IX FARNESYLTRANSFERASE, MITOCHONDRIAL"/>
    <property type="match status" value="1"/>
</dbReference>
<organism evidence="15 16">
    <name type="scientific">Pelagibaculum spongiae</name>
    <dbReference type="NCBI Taxonomy" id="2080658"/>
    <lineage>
        <taxon>Bacteria</taxon>
        <taxon>Pseudomonadati</taxon>
        <taxon>Pseudomonadota</taxon>
        <taxon>Gammaproteobacteria</taxon>
        <taxon>Oceanospirillales</taxon>
        <taxon>Pelagibaculum</taxon>
    </lineage>
</organism>
<evidence type="ECO:0000256" key="14">
    <source>
        <dbReference type="HAMAP-Rule" id="MF_00154"/>
    </source>
</evidence>
<feature type="transmembrane region" description="Helical" evidence="14">
    <location>
        <begin position="192"/>
        <end position="215"/>
    </location>
</feature>
<evidence type="ECO:0000256" key="9">
    <source>
        <dbReference type="ARBA" id="ARBA00023136"/>
    </source>
</evidence>
<evidence type="ECO:0000256" key="11">
    <source>
        <dbReference type="ARBA" id="ARBA00040810"/>
    </source>
</evidence>
<comment type="pathway">
    <text evidence="2 14">Porphyrin-containing compound metabolism; heme O biosynthesis; heme O from protoheme: step 1/1.</text>
</comment>
<feature type="transmembrane region" description="Helical" evidence="14">
    <location>
        <begin position="167"/>
        <end position="186"/>
    </location>
</feature>
<evidence type="ECO:0000256" key="13">
    <source>
        <dbReference type="ARBA" id="ARBA00047690"/>
    </source>
</evidence>
<evidence type="ECO:0000256" key="1">
    <source>
        <dbReference type="ARBA" id="ARBA00004651"/>
    </source>
</evidence>
<keyword evidence="6 14" id="KW-0812">Transmembrane</keyword>
<dbReference type="InterPro" id="IPR044878">
    <property type="entry name" value="UbiA_sf"/>
</dbReference>
<reference evidence="15 16" key="1">
    <citation type="submission" date="2018-04" db="EMBL/GenBank/DDBJ databases">
        <title>Thalassorhabdus spongiae gen. nov., sp. nov., isolated from a marine sponge in South-West Iceland.</title>
        <authorList>
            <person name="Knobloch S."/>
            <person name="Daussin A."/>
            <person name="Johannsson R."/>
            <person name="Marteinsson V.T."/>
        </authorList>
    </citation>
    <scope>NUCLEOTIDE SEQUENCE [LARGE SCALE GENOMIC DNA]</scope>
    <source>
        <strain evidence="15 16">Hp12</strain>
    </source>
</reference>
<evidence type="ECO:0000313" key="16">
    <source>
        <dbReference type="Proteomes" id="UP000244906"/>
    </source>
</evidence>
<dbReference type="CDD" id="cd13957">
    <property type="entry name" value="PT_UbiA_Cox10"/>
    <property type="match status" value="1"/>
</dbReference>
<feature type="transmembrane region" description="Helical" evidence="14">
    <location>
        <begin position="69"/>
        <end position="92"/>
    </location>
</feature>
<evidence type="ECO:0000256" key="4">
    <source>
        <dbReference type="ARBA" id="ARBA00022475"/>
    </source>
</evidence>
<dbReference type="PANTHER" id="PTHR43448:SF7">
    <property type="entry name" value="4-HYDROXYBENZOATE SOLANESYLTRANSFERASE"/>
    <property type="match status" value="1"/>
</dbReference>
<dbReference type="GO" id="GO:0005886">
    <property type="term" value="C:plasma membrane"/>
    <property type="evidence" value="ECO:0007669"/>
    <property type="project" value="UniProtKB-SubCell"/>
</dbReference>
<dbReference type="UniPathway" id="UPA00834">
    <property type="reaction ID" value="UER00712"/>
</dbReference>
<evidence type="ECO:0000256" key="2">
    <source>
        <dbReference type="ARBA" id="ARBA00004919"/>
    </source>
</evidence>
<sequence length="320" mass="35190">MSQELLSAQSTAGDQSAATDIPIKTISEQSVQTASWKDYLELCKPKVVLLMLITQWVGILLAPVSASFMLISCSLLGVGLSAGAAAAFNHLADYRIDAKMNRTKKRPLVKKSLAAHQVLIFASLLGFTGLTLLWLTVNPLTSILTFFSLIGYALVYTLYLKRATPQNIVIGGLAGAAPPLLGWSSVTNSIDGGALLLVLIIFTWTPPHFWALAIYRKDEYAKAGIPMLPVTHGVPYTKLMLLLYTLLLVPISLLPWLSGMSGLLYLSGAVPLVMHYLYSSWKLFKEADPLEERKQAIKSFRYSIIWLFAIFILLIGDRML</sequence>
<feature type="transmembrane region" description="Helical" evidence="14">
    <location>
        <begin position="262"/>
        <end position="278"/>
    </location>
</feature>
<dbReference type="NCBIfam" id="TIGR01473">
    <property type="entry name" value="cyoE_ctaB"/>
    <property type="match status" value="1"/>
</dbReference>
<comment type="similarity">
    <text evidence="14">Belongs to the UbiA prenyltransferase family. Protoheme IX farnesyltransferase subfamily.</text>
</comment>
<dbReference type="HAMAP" id="MF_00154">
    <property type="entry name" value="CyoE_CtaB"/>
    <property type="match status" value="1"/>
</dbReference>
<dbReference type="EC" id="2.5.1.141" evidence="3 14"/>
<keyword evidence="7 14" id="KW-1133">Transmembrane helix</keyword>
<keyword evidence="16" id="KW-1185">Reference proteome</keyword>
<keyword evidence="5 14" id="KW-0808">Transferase</keyword>
<dbReference type="RefSeq" id="WP_116686016.1">
    <property type="nucleotide sequence ID" value="NZ_CAWNYD010000001.1"/>
</dbReference>
<comment type="function">
    <text evidence="14">Converts heme B (protoheme IX) to heme O by substitution of the vinyl group on carbon 2 of heme B porphyrin ring with a hydroxyethyl farnesyl side group.</text>
</comment>
<dbReference type="PROSITE" id="PS00943">
    <property type="entry name" value="UBIA"/>
    <property type="match status" value="1"/>
</dbReference>
<feature type="transmembrane region" description="Helical" evidence="14">
    <location>
        <begin position="140"/>
        <end position="160"/>
    </location>
</feature>
<dbReference type="Gene3D" id="1.10.357.140">
    <property type="entry name" value="UbiA prenyltransferase"/>
    <property type="match status" value="1"/>
</dbReference>
<evidence type="ECO:0000256" key="12">
    <source>
        <dbReference type="ARBA" id="ARBA00042475"/>
    </source>
</evidence>
<evidence type="ECO:0000256" key="3">
    <source>
        <dbReference type="ARBA" id="ARBA00012292"/>
    </source>
</evidence>
<proteinExistence type="inferred from homology"/>
<evidence type="ECO:0000256" key="8">
    <source>
        <dbReference type="ARBA" id="ARBA00023133"/>
    </source>
</evidence>
<keyword evidence="4 14" id="KW-1003">Cell membrane</keyword>
<name>A0A2V1H382_9GAMM</name>
<dbReference type="NCBIfam" id="NF003349">
    <property type="entry name" value="PRK04375.1-2"/>
    <property type="match status" value="1"/>
</dbReference>
<dbReference type="Pfam" id="PF01040">
    <property type="entry name" value="UbiA"/>
    <property type="match status" value="1"/>
</dbReference>
<evidence type="ECO:0000256" key="10">
    <source>
        <dbReference type="ARBA" id="ARBA00030253"/>
    </source>
</evidence>
<keyword evidence="8 14" id="KW-0350">Heme biosynthesis</keyword>
<keyword evidence="9 14" id="KW-0472">Membrane</keyword>